<sequence>MKMKMKMVLLIVMIEVAVAVSSTGTANFFKPFNVSYDHRAVIIDGKRRMLISAGIHYPRATPEMWPDLIAKSKEGGVDVIQTYVFWNGHEAVRGQYNFAGRYDLVKFVKLVGSNGLYLHLRIGPYACAEWNFGGFPVWLRDVPGIEFRTENVPFKEEMQRFVKKIVELMREEMLFSWQGGPIIMLQVIENEYGDVESSYGQRGKEYVKWAAQMALGLGAGVPWVMCKQSDAPDNIINACNGYYCDGFKPNSYNKPVLWTEDWDGWFAEWGGRLPHRPAEDLAFAIARFFQRGGSFQNYYMVHPVEIQPINSNLEEDPKVLKPKHSRDLGILTWIRPSLPGHETKTLEPPLDLVQVADPFTGFTDGNQAMQLRDRRKLVVPRLGSRDLLGLNPFAVLATNDVDISYCGGISDIDPPTCIDGSRFESDSSLVLLVSEQQVELVGQGEWDEEVLWVEPLAITHPSEESSLDLGFSVEVALPASSSTVASLEPCSDWVMDHLTGFGEFLGASYKGGTATKVPKELKNLISNINYGGSTKRSIPSRDWALVGRGCVIIPEGRDAWGWHGVSHEINGLLLSKVTGKHGANHRCLDADEEDRRMLDSPFTEEEVFGVVKSMNGDKTPSPDGSFEKSLNATFLALIPKSGAIEMKDFRPINLYWNALRKDWQVGNDCIFPKPRLTLIKSTLSSLPTNYLSLIPIPISVACCIEKLHRDFLWGKLGDEHKYHLVSWKHICDPIQYGGLGIRNVVGFNKALPGKWLWSKESEALWRKVIDAKYGSMWGWCSKMPRGLYGVSLWKSIRADQFPELYQIARFPEASVVDQRHLSDSIQHWDIEFIRFVQDWEMDGIDDFFYGTSILHSRLFGKVEYRRRWLSSFGSWPLIKFLLRITFEKGGCSRPMEFGVLSVWGFLGYANECGGSSELLARQGG</sequence>
<comment type="similarity">
    <text evidence="2 7">Belongs to the glycosyl hydrolase 35 family.</text>
</comment>
<dbReference type="EC" id="3.2.1.23" evidence="3"/>
<organism evidence="10">
    <name type="scientific">Fagus sylvatica</name>
    <name type="common">Beechnut</name>
    <dbReference type="NCBI Taxonomy" id="28930"/>
    <lineage>
        <taxon>Eukaryota</taxon>
        <taxon>Viridiplantae</taxon>
        <taxon>Streptophyta</taxon>
        <taxon>Embryophyta</taxon>
        <taxon>Tracheophyta</taxon>
        <taxon>Spermatophyta</taxon>
        <taxon>Magnoliopsida</taxon>
        <taxon>eudicotyledons</taxon>
        <taxon>Gunneridae</taxon>
        <taxon>Pentapetalae</taxon>
        <taxon>rosids</taxon>
        <taxon>fabids</taxon>
        <taxon>Fagales</taxon>
        <taxon>Fagaceae</taxon>
        <taxon>Fagus</taxon>
    </lineage>
</organism>
<reference evidence="10" key="1">
    <citation type="submission" date="2018-02" db="EMBL/GenBank/DDBJ databases">
        <authorList>
            <person name="Cohen D.B."/>
            <person name="Kent A.D."/>
        </authorList>
    </citation>
    <scope>NUCLEOTIDE SEQUENCE</scope>
</reference>
<evidence type="ECO:0000313" key="10">
    <source>
        <dbReference type="EMBL" id="SPD23800.1"/>
    </source>
</evidence>
<dbReference type="SUPFAM" id="SSF51445">
    <property type="entry name" value="(Trans)glycosidases"/>
    <property type="match status" value="1"/>
</dbReference>
<feature type="signal peptide" evidence="8">
    <location>
        <begin position="1"/>
        <end position="19"/>
    </location>
</feature>
<evidence type="ECO:0000259" key="9">
    <source>
        <dbReference type="Pfam" id="PF01301"/>
    </source>
</evidence>
<feature type="chain" id="PRO_5014945241" description="beta-galactosidase" evidence="8">
    <location>
        <begin position="20"/>
        <end position="924"/>
    </location>
</feature>
<evidence type="ECO:0000256" key="3">
    <source>
        <dbReference type="ARBA" id="ARBA00012756"/>
    </source>
</evidence>
<feature type="domain" description="Glycoside hydrolase 35 catalytic" evidence="9">
    <location>
        <begin position="41"/>
        <end position="302"/>
    </location>
</feature>
<dbReference type="Pfam" id="PF01301">
    <property type="entry name" value="Glyco_hydro_35"/>
    <property type="match status" value="1"/>
</dbReference>
<evidence type="ECO:0000256" key="5">
    <source>
        <dbReference type="ARBA" id="ARBA00022801"/>
    </source>
</evidence>
<keyword evidence="5" id="KW-0378">Hydrolase</keyword>
<keyword evidence="6" id="KW-0326">Glycosidase</keyword>
<evidence type="ECO:0000256" key="4">
    <source>
        <dbReference type="ARBA" id="ARBA00022729"/>
    </source>
</evidence>
<dbReference type="InterPro" id="IPR031330">
    <property type="entry name" value="Gly_Hdrlase_35_cat"/>
</dbReference>
<evidence type="ECO:0000256" key="1">
    <source>
        <dbReference type="ARBA" id="ARBA00001412"/>
    </source>
</evidence>
<dbReference type="GO" id="GO:0004565">
    <property type="term" value="F:beta-galactosidase activity"/>
    <property type="evidence" value="ECO:0007669"/>
    <property type="project" value="UniProtKB-EC"/>
</dbReference>
<evidence type="ECO:0000256" key="7">
    <source>
        <dbReference type="RuleBase" id="RU003679"/>
    </source>
</evidence>
<dbReference type="GO" id="GO:0005975">
    <property type="term" value="P:carbohydrate metabolic process"/>
    <property type="evidence" value="ECO:0007669"/>
    <property type="project" value="InterPro"/>
</dbReference>
<dbReference type="InterPro" id="IPR017853">
    <property type="entry name" value="GH"/>
</dbReference>
<dbReference type="EMBL" id="OIVN01005735">
    <property type="protein sequence ID" value="SPD23800.1"/>
    <property type="molecule type" value="Genomic_DNA"/>
</dbReference>
<name>A0A2N9II58_FAGSY</name>
<evidence type="ECO:0000256" key="2">
    <source>
        <dbReference type="ARBA" id="ARBA00009809"/>
    </source>
</evidence>
<dbReference type="PANTHER" id="PTHR23421">
    <property type="entry name" value="BETA-GALACTOSIDASE RELATED"/>
    <property type="match status" value="1"/>
</dbReference>
<dbReference type="PRINTS" id="PR00742">
    <property type="entry name" value="GLHYDRLASE35"/>
</dbReference>
<dbReference type="AlphaFoldDB" id="A0A2N9II58"/>
<keyword evidence="4 8" id="KW-0732">Signal</keyword>
<dbReference type="FunFam" id="3.20.20.80:FF:000006">
    <property type="entry name" value="Beta-galactosidase"/>
    <property type="match status" value="1"/>
</dbReference>
<proteinExistence type="inferred from homology"/>
<accession>A0A2N9II58</accession>
<comment type="catalytic activity">
    <reaction evidence="1">
        <text>Hydrolysis of terminal non-reducing beta-D-galactose residues in beta-D-galactosides.</text>
        <dbReference type="EC" id="3.2.1.23"/>
    </reaction>
</comment>
<dbReference type="InterPro" id="IPR001944">
    <property type="entry name" value="Glycoside_Hdrlase_35"/>
</dbReference>
<protein>
    <recommendedName>
        <fullName evidence="3">beta-galactosidase</fullName>
        <ecNumber evidence="3">3.2.1.23</ecNumber>
    </recommendedName>
</protein>
<dbReference type="Gene3D" id="3.20.20.80">
    <property type="entry name" value="Glycosidases"/>
    <property type="match status" value="1"/>
</dbReference>
<evidence type="ECO:0000256" key="6">
    <source>
        <dbReference type="ARBA" id="ARBA00023295"/>
    </source>
</evidence>
<gene>
    <name evidence="10" type="ORF">FSB_LOCUS51682</name>
</gene>
<evidence type="ECO:0000256" key="8">
    <source>
        <dbReference type="SAM" id="SignalP"/>
    </source>
</evidence>